<proteinExistence type="predicted"/>
<keyword evidence="1" id="KW-0472">Membrane</keyword>
<evidence type="ECO:0000256" key="1">
    <source>
        <dbReference type="SAM" id="Phobius"/>
    </source>
</evidence>
<accession>A0A520MGB3</accession>
<protein>
    <recommendedName>
        <fullName evidence="2">DUF6249 domain-containing protein</fullName>
    </recommendedName>
</protein>
<feature type="transmembrane region" description="Helical" evidence="1">
    <location>
        <begin position="148"/>
        <end position="172"/>
    </location>
</feature>
<sequence length="266" mass="29065">MKTKRLKPLLLVIALYLIPIGMVSTTLTTPVFASEAVQSDELASSNQTTKLSHSVANEAQKESGNMVIKKKISFGLEADEETSEEHVFISIDGEDKDIQALTKAISKLVETEWDDLDAAEKKEILETIKEIESGIEVDIDTNTSATEAVIAIVAIMFTLGSPILIIGTILYYKHRKRRQRNALIEKFLDSGQEVPAELMESGDLADNSSNTLSRGIRLTAIGLGLFVFLGSMIGWNIATVALIPLCIGIARIIIWKLSDKTSTGNE</sequence>
<feature type="transmembrane region" description="Helical" evidence="1">
    <location>
        <begin position="216"/>
        <end position="235"/>
    </location>
</feature>
<name>A0A520MGB3_9GAMM</name>
<keyword evidence="1" id="KW-1133">Transmembrane helix</keyword>
<keyword evidence="1" id="KW-0812">Transmembrane</keyword>
<dbReference type="InterPro" id="IPR046216">
    <property type="entry name" value="DUF6249"/>
</dbReference>
<dbReference type="AlphaFoldDB" id="A0A520MGB3"/>
<evidence type="ECO:0000259" key="2">
    <source>
        <dbReference type="Pfam" id="PF19762"/>
    </source>
</evidence>
<comment type="caution">
    <text evidence="3">The sequence shown here is derived from an EMBL/GenBank/DDBJ whole genome shotgun (WGS) entry which is preliminary data.</text>
</comment>
<evidence type="ECO:0000313" key="4">
    <source>
        <dbReference type="Proteomes" id="UP000315889"/>
    </source>
</evidence>
<organism evidence="3 4">
    <name type="scientific">SAR92 clade bacterium</name>
    <dbReference type="NCBI Taxonomy" id="2315479"/>
    <lineage>
        <taxon>Bacteria</taxon>
        <taxon>Pseudomonadati</taxon>
        <taxon>Pseudomonadota</taxon>
        <taxon>Gammaproteobacteria</taxon>
        <taxon>Cellvibrionales</taxon>
        <taxon>Porticoccaceae</taxon>
        <taxon>SAR92 clade</taxon>
    </lineage>
</organism>
<dbReference type="Pfam" id="PF19762">
    <property type="entry name" value="DUF6249"/>
    <property type="match status" value="1"/>
</dbReference>
<dbReference type="Proteomes" id="UP000315889">
    <property type="component" value="Unassembled WGS sequence"/>
</dbReference>
<reference evidence="3 4" key="1">
    <citation type="submission" date="2019-02" db="EMBL/GenBank/DDBJ databases">
        <title>Prokaryotic population dynamics and viral predation in marine succession experiment using metagenomics: the confinement effect.</title>
        <authorList>
            <person name="Haro-Moreno J.M."/>
            <person name="Rodriguez-Valera F."/>
            <person name="Lopez-Perez M."/>
        </authorList>
    </citation>
    <scope>NUCLEOTIDE SEQUENCE [LARGE SCALE GENOMIC DNA]</scope>
    <source>
        <strain evidence="3">MED-G170</strain>
    </source>
</reference>
<gene>
    <name evidence="3" type="ORF">EVB03_04965</name>
</gene>
<dbReference type="EMBL" id="SHBP01000005">
    <property type="protein sequence ID" value="RZO20269.1"/>
    <property type="molecule type" value="Genomic_DNA"/>
</dbReference>
<evidence type="ECO:0000313" key="3">
    <source>
        <dbReference type="EMBL" id="RZO20269.1"/>
    </source>
</evidence>
<feature type="domain" description="DUF6249" evidence="2">
    <location>
        <begin position="152"/>
        <end position="258"/>
    </location>
</feature>